<protein>
    <submittedName>
        <fullName evidence="3 4">Uncharacterized protein</fullName>
    </submittedName>
</protein>
<keyword evidence="2" id="KW-1185">Reference proteome</keyword>
<dbReference type="WBParaSite" id="Minc3s01717g25836">
    <property type="protein sequence ID" value="Minc3s01717g25836"/>
    <property type="gene ID" value="Minc3s01717g25836"/>
</dbReference>
<feature type="region of interest" description="Disordered" evidence="1">
    <location>
        <begin position="1"/>
        <end position="42"/>
    </location>
</feature>
<name>A0A914N3W3_MELIC</name>
<dbReference type="WBParaSite" id="Minc3s03797g34844">
    <property type="protein sequence ID" value="Minc3s03797g34844"/>
    <property type="gene ID" value="Minc3s03797g34844"/>
</dbReference>
<sequence>MEGEQKQKNLKTETAEKNGKIINENKSKQTKENKTTSAYVNPDPDMRFTYLGNVKPDLYEDTFIRLLEKESFEKLEDDWPHNSELKANDNFDIFEQLDDEYENGYSNLVI</sequence>
<accession>A0A914N3W3</accession>
<reference evidence="3 4" key="1">
    <citation type="submission" date="2022-11" db="UniProtKB">
        <authorList>
            <consortium name="WormBaseParasite"/>
        </authorList>
    </citation>
    <scope>IDENTIFICATION</scope>
</reference>
<evidence type="ECO:0000313" key="4">
    <source>
        <dbReference type="WBParaSite" id="Minc3s03797g34844"/>
    </source>
</evidence>
<organism evidence="2 4">
    <name type="scientific">Meloidogyne incognita</name>
    <name type="common">Southern root-knot nematode worm</name>
    <name type="synonym">Oxyuris incognita</name>
    <dbReference type="NCBI Taxonomy" id="6306"/>
    <lineage>
        <taxon>Eukaryota</taxon>
        <taxon>Metazoa</taxon>
        <taxon>Ecdysozoa</taxon>
        <taxon>Nematoda</taxon>
        <taxon>Chromadorea</taxon>
        <taxon>Rhabditida</taxon>
        <taxon>Tylenchina</taxon>
        <taxon>Tylenchomorpha</taxon>
        <taxon>Tylenchoidea</taxon>
        <taxon>Meloidogynidae</taxon>
        <taxon>Meloidogyninae</taxon>
        <taxon>Meloidogyne</taxon>
        <taxon>Meloidogyne incognita group</taxon>
    </lineage>
</organism>
<proteinExistence type="predicted"/>
<feature type="compositionally biased region" description="Basic and acidic residues" evidence="1">
    <location>
        <begin position="1"/>
        <end position="34"/>
    </location>
</feature>
<evidence type="ECO:0000256" key="1">
    <source>
        <dbReference type="SAM" id="MobiDB-lite"/>
    </source>
</evidence>
<evidence type="ECO:0000313" key="2">
    <source>
        <dbReference type="Proteomes" id="UP000887563"/>
    </source>
</evidence>
<evidence type="ECO:0000313" key="3">
    <source>
        <dbReference type="WBParaSite" id="Minc3s01717g25836"/>
    </source>
</evidence>
<dbReference type="AlphaFoldDB" id="A0A914N3W3"/>
<dbReference type="Proteomes" id="UP000887563">
    <property type="component" value="Unplaced"/>
</dbReference>